<keyword evidence="1" id="KW-0472">Membrane</keyword>
<evidence type="ECO:0000313" key="3">
    <source>
        <dbReference type="Proteomes" id="UP000177810"/>
    </source>
</evidence>
<accession>A0A1G2F1Z6</accession>
<protein>
    <submittedName>
        <fullName evidence="2">Uncharacterized protein</fullName>
    </submittedName>
</protein>
<dbReference type="EMBL" id="MHMT01000029">
    <property type="protein sequence ID" value="OGZ31967.1"/>
    <property type="molecule type" value="Genomic_DNA"/>
</dbReference>
<proteinExistence type="predicted"/>
<sequence length="257" mass="28538">MNKKFFVIVIAIIIIMVAVYLIMYFTTPKNQEGQKSIQEQACIDAGGTVTMANCCQSASDFPNFCAIGPCGCASEYSHEIKICECPDGCWDGTKCVKQQTGIDTSDWRTYTNSRYVYNMQYPRDWTVKHDYGPNEITGEGYYESNVFSAPNGYALVFAAVPKGSDVVPIPRTGVGAGDFVDSDETINIGGTEVGIKYLVFEGKVKEIFFNDFETGGLWGRAYLSYFGEEDYRNFDMTGAEEVEIAKTILESFELVSP</sequence>
<keyword evidence="1" id="KW-1133">Transmembrane helix</keyword>
<evidence type="ECO:0000313" key="2">
    <source>
        <dbReference type="EMBL" id="OGZ31967.1"/>
    </source>
</evidence>
<dbReference type="AlphaFoldDB" id="A0A1G2F1Z6"/>
<gene>
    <name evidence="2" type="ORF">A2V69_03610</name>
</gene>
<dbReference type="Proteomes" id="UP000177810">
    <property type="component" value="Unassembled WGS sequence"/>
</dbReference>
<reference evidence="2 3" key="1">
    <citation type="journal article" date="2016" name="Nat. Commun.">
        <title>Thousands of microbial genomes shed light on interconnected biogeochemical processes in an aquifer system.</title>
        <authorList>
            <person name="Anantharaman K."/>
            <person name="Brown C.T."/>
            <person name="Hug L.A."/>
            <person name="Sharon I."/>
            <person name="Castelle C.J."/>
            <person name="Probst A.J."/>
            <person name="Thomas B.C."/>
            <person name="Singh A."/>
            <person name="Wilkins M.J."/>
            <person name="Karaoz U."/>
            <person name="Brodie E.L."/>
            <person name="Williams K.H."/>
            <person name="Hubbard S.S."/>
            <person name="Banfield J.F."/>
        </authorList>
    </citation>
    <scope>NUCLEOTIDE SEQUENCE [LARGE SCALE GENOMIC DNA]</scope>
</reference>
<name>A0A1G2F1Z6_9BACT</name>
<feature type="transmembrane region" description="Helical" evidence="1">
    <location>
        <begin position="6"/>
        <end position="25"/>
    </location>
</feature>
<organism evidence="2 3">
    <name type="scientific">Candidatus Portnoybacteria bacterium RBG_13_40_8</name>
    <dbReference type="NCBI Taxonomy" id="1801990"/>
    <lineage>
        <taxon>Bacteria</taxon>
        <taxon>Candidatus Portnoyibacteriota</taxon>
    </lineage>
</organism>
<keyword evidence="1" id="KW-0812">Transmembrane</keyword>
<evidence type="ECO:0000256" key="1">
    <source>
        <dbReference type="SAM" id="Phobius"/>
    </source>
</evidence>
<comment type="caution">
    <text evidence="2">The sequence shown here is derived from an EMBL/GenBank/DDBJ whole genome shotgun (WGS) entry which is preliminary data.</text>
</comment>